<evidence type="ECO:0000313" key="2">
    <source>
        <dbReference type="Proteomes" id="UP000278143"/>
    </source>
</evidence>
<name>A0A4V1J0R5_9FUNG</name>
<dbReference type="PANTHER" id="PTHR11130:SF0">
    <property type="entry name" value="GLUTATHIONE SYNTHETASE"/>
    <property type="match status" value="1"/>
</dbReference>
<dbReference type="AlphaFoldDB" id="A0A4V1J0R5"/>
<dbReference type="OrthoDB" id="2020073at2759"/>
<dbReference type="PANTHER" id="PTHR11130">
    <property type="entry name" value="GLUTATHIONE SYNTHETASE"/>
    <property type="match status" value="1"/>
</dbReference>
<dbReference type="GO" id="GO:0005829">
    <property type="term" value="C:cytosol"/>
    <property type="evidence" value="ECO:0007669"/>
    <property type="project" value="TreeGrafter"/>
</dbReference>
<dbReference type="GO" id="GO:0043295">
    <property type="term" value="F:glutathione binding"/>
    <property type="evidence" value="ECO:0007669"/>
    <property type="project" value="TreeGrafter"/>
</dbReference>
<organism evidence="1 2">
    <name type="scientific">Syncephalis pseudoplumigaleata</name>
    <dbReference type="NCBI Taxonomy" id="1712513"/>
    <lineage>
        <taxon>Eukaryota</taxon>
        <taxon>Fungi</taxon>
        <taxon>Fungi incertae sedis</taxon>
        <taxon>Zoopagomycota</taxon>
        <taxon>Zoopagomycotina</taxon>
        <taxon>Zoopagomycetes</taxon>
        <taxon>Zoopagales</taxon>
        <taxon>Piptocephalidaceae</taxon>
        <taxon>Syncephalis</taxon>
    </lineage>
</organism>
<proteinExistence type="predicted"/>
<evidence type="ECO:0000313" key="1">
    <source>
        <dbReference type="EMBL" id="RKP22479.1"/>
    </source>
</evidence>
<protein>
    <submittedName>
        <fullName evidence="1">Uncharacterized protein</fullName>
    </submittedName>
</protein>
<dbReference type="InterPro" id="IPR005615">
    <property type="entry name" value="Glutathione_synthase"/>
</dbReference>
<dbReference type="Proteomes" id="UP000278143">
    <property type="component" value="Unassembled WGS sequence"/>
</dbReference>
<dbReference type="GO" id="GO:0005524">
    <property type="term" value="F:ATP binding"/>
    <property type="evidence" value="ECO:0007669"/>
    <property type="project" value="InterPro"/>
</dbReference>
<dbReference type="GO" id="GO:0004363">
    <property type="term" value="F:glutathione synthase activity"/>
    <property type="evidence" value="ECO:0007669"/>
    <property type="project" value="InterPro"/>
</dbReference>
<gene>
    <name evidence="1" type="ORF">SYNPS1DRAFT_25761</name>
</gene>
<dbReference type="SUPFAM" id="SSF56059">
    <property type="entry name" value="Glutathione synthetase ATP-binding domain-like"/>
    <property type="match status" value="1"/>
</dbReference>
<dbReference type="Pfam" id="PF03917">
    <property type="entry name" value="GSH_synth_ATP"/>
    <property type="match status" value="1"/>
</dbReference>
<keyword evidence="2" id="KW-1185">Reference proteome</keyword>
<reference evidence="2" key="1">
    <citation type="journal article" date="2018" name="Nat. Microbiol.">
        <title>Leveraging single-cell genomics to expand the fungal tree of life.</title>
        <authorList>
            <person name="Ahrendt S.R."/>
            <person name="Quandt C.A."/>
            <person name="Ciobanu D."/>
            <person name="Clum A."/>
            <person name="Salamov A."/>
            <person name="Andreopoulos B."/>
            <person name="Cheng J.F."/>
            <person name="Woyke T."/>
            <person name="Pelin A."/>
            <person name="Henrissat B."/>
            <person name="Reynolds N.K."/>
            <person name="Benny G.L."/>
            <person name="Smith M.E."/>
            <person name="James T.Y."/>
            <person name="Grigoriev I.V."/>
        </authorList>
    </citation>
    <scope>NUCLEOTIDE SEQUENCE [LARGE SCALE GENOMIC DNA]</scope>
    <source>
        <strain evidence="2">Benny S71-1</strain>
    </source>
</reference>
<dbReference type="Gene3D" id="3.30.470.20">
    <property type="entry name" value="ATP-grasp fold, B domain"/>
    <property type="match status" value="1"/>
</dbReference>
<sequence>MSSVVGELGIYGVWLKQVHGSDLVLNEPVGHLLRTKSEDTQEGGVATGYAVIDSPLLVENDVYRRWCQMPHEHSLRLGRWHHMVGMAVTAT</sequence>
<dbReference type="EMBL" id="KZ992052">
    <property type="protein sequence ID" value="RKP22479.1"/>
    <property type="molecule type" value="Genomic_DNA"/>
</dbReference>
<accession>A0A4V1J0R5</accession>